<protein>
    <submittedName>
        <fullName evidence="1">Uncharacterized protein</fullName>
    </submittedName>
</protein>
<dbReference type="Proteomes" id="UP001062846">
    <property type="component" value="Chromosome 13"/>
</dbReference>
<sequence>MEIATSQPKPTPPKPIIPPRRGQNRIMIKILGDLIETVVWIAKKREENGGPLSPASTIPHETPCAYKSDG</sequence>
<reference evidence="1" key="1">
    <citation type="submission" date="2022-02" db="EMBL/GenBank/DDBJ databases">
        <title>Plant Genome Project.</title>
        <authorList>
            <person name="Zhang R.-G."/>
        </authorList>
    </citation>
    <scope>NUCLEOTIDE SEQUENCE</scope>
    <source>
        <strain evidence="1">AT1</strain>
    </source>
</reference>
<proteinExistence type="predicted"/>
<name>A0ACC0L603_RHOML</name>
<evidence type="ECO:0000313" key="1">
    <source>
        <dbReference type="EMBL" id="KAI8523936.1"/>
    </source>
</evidence>
<dbReference type="EMBL" id="CM046400">
    <property type="protein sequence ID" value="KAI8523936.1"/>
    <property type="molecule type" value="Genomic_DNA"/>
</dbReference>
<gene>
    <name evidence="1" type="ORF">RHMOL_Rhmol13G0110200</name>
</gene>
<comment type="caution">
    <text evidence="1">The sequence shown here is derived from an EMBL/GenBank/DDBJ whole genome shotgun (WGS) entry which is preliminary data.</text>
</comment>
<evidence type="ECO:0000313" key="2">
    <source>
        <dbReference type="Proteomes" id="UP001062846"/>
    </source>
</evidence>
<accession>A0ACC0L603</accession>
<keyword evidence="2" id="KW-1185">Reference proteome</keyword>
<organism evidence="1 2">
    <name type="scientific">Rhododendron molle</name>
    <name type="common">Chinese azalea</name>
    <name type="synonym">Azalea mollis</name>
    <dbReference type="NCBI Taxonomy" id="49168"/>
    <lineage>
        <taxon>Eukaryota</taxon>
        <taxon>Viridiplantae</taxon>
        <taxon>Streptophyta</taxon>
        <taxon>Embryophyta</taxon>
        <taxon>Tracheophyta</taxon>
        <taxon>Spermatophyta</taxon>
        <taxon>Magnoliopsida</taxon>
        <taxon>eudicotyledons</taxon>
        <taxon>Gunneridae</taxon>
        <taxon>Pentapetalae</taxon>
        <taxon>asterids</taxon>
        <taxon>Ericales</taxon>
        <taxon>Ericaceae</taxon>
        <taxon>Ericoideae</taxon>
        <taxon>Rhodoreae</taxon>
        <taxon>Rhododendron</taxon>
    </lineage>
</organism>